<keyword evidence="3 8" id="KW-0547">Nucleotide-binding</keyword>
<feature type="region of interest" description="Disordered" evidence="10">
    <location>
        <begin position="54"/>
        <end position="86"/>
    </location>
</feature>
<dbReference type="InterPro" id="IPR000719">
    <property type="entry name" value="Prot_kinase_dom"/>
</dbReference>
<keyword evidence="1 9" id="KW-0723">Serine/threonine-protein kinase</keyword>
<feature type="region of interest" description="Disordered" evidence="10">
    <location>
        <begin position="135"/>
        <end position="187"/>
    </location>
</feature>
<dbReference type="PROSITE" id="PS00108">
    <property type="entry name" value="PROTEIN_KINASE_ST"/>
    <property type="match status" value="1"/>
</dbReference>
<protein>
    <recommendedName>
        <fullName evidence="9">Mitogen-activated protein kinase</fullName>
        <ecNumber evidence="9">2.7.11.24</ecNumber>
    </recommendedName>
</protein>
<dbReference type="Gene3D" id="1.10.510.10">
    <property type="entry name" value="Transferase(Phosphotransferase) domain 1"/>
    <property type="match status" value="2"/>
</dbReference>
<dbReference type="CDD" id="cd07834">
    <property type="entry name" value="STKc_MAPK"/>
    <property type="match status" value="1"/>
</dbReference>
<dbReference type="PROSITE" id="PS01351">
    <property type="entry name" value="MAPK"/>
    <property type="match status" value="1"/>
</dbReference>
<comment type="catalytic activity">
    <reaction evidence="9">
        <text>L-threonyl-[protein] + ATP = O-phospho-L-threonyl-[protein] + ADP + H(+)</text>
        <dbReference type="Rhea" id="RHEA:46608"/>
        <dbReference type="Rhea" id="RHEA-COMP:11060"/>
        <dbReference type="Rhea" id="RHEA-COMP:11605"/>
        <dbReference type="ChEBI" id="CHEBI:15378"/>
        <dbReference type="ChEBI" id="CHEBI:30013"/>
        <dbReference type="ChEBI" id="CHEBI:30616"/>
        <dbReference type="ChEBI" id="CHEBI:61977"/>
        <dbReference type="ChEBI" id="CHEBI:456216"/>
        <dbReference type="EC" id="2.7.11.24"/>
    </reaction>
</comment>
<dbReference type="Gene3D" id="3.30.200.20">
    <property type="entry name" value="Phosphorylase Kinase, domain 1"/>
    <property type="match status" value="1"/>
</dbReference>
<evidence type="ECO:0000256" key="2">
    <source>
        <dbReference type="ARBA" id="ARBA00022679"/>
    </source>
</evidence>
<dbReference type="SMART" id="SM00220">
    <property type="entry name" value="S_TKc"/>
    <property type="match status" value="1"/>
</dbReference>
<organism evidence="12">
    <name type="scientific">Albugo laibachii Nc14</name>
    <dbReference type="NCBI Taxonomy" id="890382"/>
    <lineage>
        <taxon>Eukaryota</taxon>
        <taxon>Sar</taxon>
        <taxon>Stramenopiles</taxon>
        <taxon>Oomycota</taxon>
        <taxon>Peronosporomycetes</taxon>
        <taxon>Albuginales</taxon>
        <taxon>Albuginaceae</taxon>
        <taxon>Albugo</taxon>
    </lineage>
</organism>
<evidence type="ECO:0000256" key="4">
    <source>
        <dbReference type="ARBA" id="ARBA00022777"/>
    </source>
</evidence>
<comment type="catalytic activity">
    <reaction evidence="7">
        <text>L-seryl-[protein] + ATP = O-phospho-L-seryl-[protein] + ADP + H(+)</text>
        <dbReference type="Rhea" id="RHEA:17989"/>
        <dbReference type="Rhea" id="RHEA-COMP:9863"/>
        <dbReference type="Rhea" id="RHEA-COMP:11604"/>
        <dbReference type="ChEBI" id="CHEBI:15378"/>
        <dbReference type="ChEBI" id="CHEBI:29999"/>
        <dbReference type="ChEBI" id="CHEBI:30616"/>
        <dbReference type="ChEBI" id="CHEBI:83421"/>
        <dbReference type="ChEBI" id="CHEBI:456216"/>
        <dbReference type="EC" id="2.7.11.1"/>
    </reaction>
</comment>
<dbReference type="InterPro" id="IPR003527">
    <property type="entry name" value="MAP_kinase_CS"/>
</dbReference>
<reference evidence="12" key="2">
    <citation type="submission" date="2011-02" db="EMBL/GenBank/DDBJ databases">
        <authorList>
            <person name="MacLean D."/>
        </authorList>
    </citation>
    <scope>NUCLEOTIDE SEQUENCE</scope>
</reference>
<dbReference type="InterPro" id="IPR017441">
    <property type="entry name" value="Protein_kinase_ATP_BS"/>
</dbReference>
<dbReference type="GO" id="GO:0004707">
    <property type="term" value="F:MAP kinase activity"/>
    <property type="evidence" value="ECO:0007669"/>
    <property type="project" value="UniProtKB-EC"/>
</dbReference>
<feature type="compositionally biased region" description="Low complexity" evidence="10">
    <location>
        <begin position="168"/>
        <end position="185"/>
    </location>
</feature>
<dbReference type="GO" id="GO:0106310">
    <property type="term" value="F:protein serine kinase activity"/>
    <property type="evidence" value="ECO:0007669"/>
    <property type="project" value="RHEA"/>
</dbReference>
<dbReference type="SUPFAM" id="SSF56112">
    <property type="entry name" value="Protein kinase-like (PK-like)"/>
    <property type="match status" value="1"/>
</dbReference>
<feature type="region of interest" description="Disordered" evidence="10">
    <location>
        <begin position="377"/>
        <end position="399"/>
    </location>
</feature>
<evidence type="ECO:0000256" key="5">
    <source>
        <dbReference type="ARBA" id="ARBA00022840"/>
    </source>
</evidence>
<dbReference type="InterPro" id="IPR011009">
    <property type="entry name" value="Kinase-like_dom_sf"/>
</dbReference>
<evidence type="ECO:0000256" key="3">
    <source>
        <dbReference type="ARBA" id="ARBA00022741"/>
    </source>
</evidence>
<evidence type="ECO:0000313" key="12">
    <source>
        <dbReference type="EMBL" id="CCA17886.1"/>
    </source>
</evidence>
<dbReference type="EMBL" id="FR824086">
    <property type="protein sequence ID" value="CCA17886.1"/>
    <property type="molecule type" value="Genomic_DNA"/>
</dbReference>
<dbReference type="HOGENOM" id="CLU_000288_181_1_1"/>
<dbReference type="GO" id="GO:0005524">
    <property type="term" value="F:ATP binding"/>
    <property type="evidence" value="ECO:0007669"/>
    <property type="project" value="UniProtKB-UniRule"/>
</dbReference>
<name>F0W9R8_9STRA</name>
<dbReference type="PROSITE" id="PS00107">
    <property type="entry name" value="PROTEIN_KINASE_ATP"/>
    <property type="match status" value="1"/>
</dbReference>
<keyword evidence="9" id="KW-0460">Magnesium</keyword>
<evidence type="ECO:0000256" key="7">
    <source>
        <dbReference type="ARBA" id="ARBA00048679"/>
    </source>
</evidence>
<reference evidence="12" key="1">
    <citation type="journal article" date="2011" name="PLoS Biol.">
        <title>Gene gain and loss during evolution of obligate parasitism in the white rust pathogen of Arabidopsis thaliana.</title>
        <authorList>
            <person name="Kemen E."/>
            <person name="Gardiner A."/>
            <person name="Schultz-Larsen T."/>
            <person name="Kemen A.C."/>
            <person name="Balmuth A.L."/>
            <person name="Robert-Seilaniantz A."/>
            <person name="Bailey K."/>
            <person name="Holub E."/>
            <person name="Studholme D.J."/>
            <person name="Maclean D."/>
            <person name="Jones J.D."/>
        </authorList>
    </citation>
    <scope>NUCLEOTIDE SEQUENCE</scope>
</reference>
<keyword evidence="4 9" id="KW-0418">Kinase</keyword>
<feature type="compositionally biased region" description="Basic and acidic residues" evidence="10">
    <location>
        <begin position="67"/>
        <end position="77"/>
    </location>
</feature>
<evidence type="ECO:0000256" key="1">
    <source>
        <dbReference type="ARBA" id="ARBA00022527"/>
    </source>
</evidence>
<dbReference type="InterPro" id="IPR050117">
    <property type="entry name" value="MAPK"/>
</dbReference>
<feature type="domain" description="Protein kinase" evidence="11">
    <location>
        <begin position="206"/>
        <end position="557"/>
    </location>
</feature>
<keyword evidence="2 9" id="KW-0808">Transferase</keyword>
<dbReference type="PANTHER" id="PTHR24055">
    <property type="entry name" value="MITOGEN-ACTIVATED PROTEIN KINASE"/>
    <property type="match status" value="1"/>
</dbReference>
<evidence type="ECO:0000259" key="11">
    <source>
        <dbReference type="PROSITE" id="PS50011"/>
    </source>
</evidence>
<gene>
    <name evidence="12" type="primary">AlNc14C41G3522</name>
    <name evidence="12" type="ORF">ALNC14_040290</name>
</gene>
<comment type="activity regulation">
    <text evidence="9">Activated by threonine and tyrosine phosphorylation.</text>
</comment>
<proteinExistence type="inferred from homology"/>
<accession>F0W9R8</accession>
<comment type="similarity">
    <text evidence="9">Belongs to the protein kinase superfamily. Ser/Thr protein kinase family. MAP kinase subfamily.</text>
</comment>
<feature type="binding site" evidence="8">
    <location>
        <position position="236"/>
    </location>
    <ligand>
        <name>ATP</name>
        <dbReference type="ChEBI" id="CHEBI:30616"/>
    </ligand>
</feature>
<evidence type="ECO:0000256" key="9">
    <source>
        <dbReference type="RuleBase" id="RU361165"/>
    </source>
</evidence>
<dbReference type="PROSITE" id="PS50011">
    <property type="entry name" value="PROTEIN_KINASE_DOM"/>
    <property type="match status" value="1"/>
</dbReference>
<feature type="compositionally biased region" description="Low complexity" evidence="10">
    <location>
        <begin position="379"/>
        <end position="399"/>
    </location>
</feature>
<dbReference type="FunFam" id="1.10.510.10:FF:000405">
    <property type="entry name" value="Mitogen-activated protein kinase"/>
    <property type="match status" value="1"/>
</dbReference>
<dbReference type="FunFam" id="1.10.510.10:FF:000613">
    <property type="entry name" value="Mitogen-activated protein kinase"/>
    <property type="match status" value="1"/>
</dbReference>
<keyword evidence="5 8" id="KW-0067">ATP-binding</keyword>
<dbReference type="InterPro" id="IPR008271">
    <property type="entry name" value="Ser/Thr_kinase_AS"/>
</dbReference>
<dbReference type="Pfam" id="PF00069">
    <property type="entry name" value="Pkinase"/>
    <property type="match status" value="1"/>
</dbReference>
<sequence length="608" mass="68463">MSETFDRDFQSNAQTIVESPSIKVDTLTASAVMNESFNRKRKLLTPVVQNPHLLVPKSSNDTPSAARDAKLSRKQDRVLTSAMSDSVTPESLMTQCAIVHSDVAPTPHVPVTAMPPTPMCGGTAFDSTPNGFDQSPTEVEFAEPEDPPAGQVTENTTNCEMEDRKDTTNFPSSATSTTTTTTPSPIGRAAPLNLRNFSNWMVPDRYRLVRLLGKGSYGQVAEAYDSHLQKKVAIKKIANVFDQEIDTKRLYREIYILRHLNHSQVIKLLNVLAPENEESYNELYLVFEFVDTDLHKLIMSPQYLTIRHIQVFLYQLLCGLYYVHSANVIHRDLKPANILLNEDCTLMICDFGLSRIMDNDLGSDTKQNQFIVDTKSPVTDYSSSTTSPASSSGSTPDGSRVFRRQLTKHVVTRWYRAPELILLQDYSFEVDMWSIGCIFAELLSMQVESYPRYRERVPLFPGRSCFPLSADRPTTFSDKLDQLNVIFNVIGTPSESDIGDLGEVKQYLRKLPKKQARNLQEIYPGAPADSLDLLKQMLLFNPKMRITVADALNHPFLDSVRRAQDTTKANIFCMDVENIPMTKEEVKARINEEIRHYDQLNAAVAPSN</sequence>
<dbReference type="EC" id="2.7.11.24" evidence="9"/>
<evidence type="ECO:0000256" key="6">
    <source>
        <dbReference type="ARBA" id="ARBA00047899"/>
    </source>
</evidence>
<comment type="cofactor">
    <cofactor evidence="9">
        <name>Mg(2+)</name>
        <dbReference type="ChEBI" id="CHEBI:18420"/>
    </cofactor>
</comment>
<evidence type="ECO:0000256" key="10">
    <source>
        <dbReference type="SAM" id="MobiDB-lite"/>
    </source>
</evidence>
<comment type="catalytic activity">
    <reaction evidence="6">
        <text>L-threonyl-[protein] + ATP = O-phospho-L-threonyl-[protein] + ADP + H(+)</text>
        <dbReference type="Rhea" id="RHEA:46608"/>
        <dbReference type="Rhea" id="RHEA-COMP:11060"/>
        <dbReference type="Rhea" id="RHEA-COMP:11605"/>
        <dbReference type="ChEBI" id="CHEBI:15378"/>
        <dbReference type="ChEBI" id="CHEBI:30013"/>
        <dbReference type="ChEBI" id="CHEBI:30616"/>
        <dbReference type="ChEBI" id="CHEBI:61977"/>
        <dbReference type="ChEBI" id="CHEBI:456216"/>
        <dbReference type="EC" id="2.7.11.1"/>
    </reaction>
</comment>
<dbReference type="FunFam" id="3.30.200.20:FF:000046">
    <property type="entry name" value="Mitogen-activated protein kinase"/>
    <property type="match status" value="1"/>
</dbReference>
<dbReference type="AlphaFoldDB" id="F0W9R8"/>
<evidence type="ECO:0000256" key="8">
    <source>
        <dbReference type="PROSITE-ProRule" id="PRU10141"/>
    </source>
</evidence>